<dbReference type="CDD" id="cd00077">
    <property type="entry name" value="HDc"/>
    <property type="match status" value="1"/>
</dbReference>
<dbReference type="SMART" id="SM00267">
    <property type="entry name" value="GGDEF"/>
    <property type="match status" value="1"/>
</dbReference>
<accession>H0UQP9</accession>
<reference evidence="5 6" key="1">
    <citation type="submission" date="2011-10" db="EMBL/GenBank/DDBJ databases">
        <title>The Noncontiguous Finished genome of Thermanaerovibrio velox DSM 12556.</title>
        <authorList>
            <consortium name="US DOE Joint Genome Institute (JGI-PGF)"/>
            <person name="Lucas S."/>
            <person name="Copeland A."/>
            <person name="Lapidus A."/>
            <person name="Glavina del Rio T."/>
            <person name="Dalin E."/>
            <person name="Tice H."/>
            <person name="Bruce D."/>
            <person name="Goodwin L."/>
            <person name="Pitluck S."/>
            <person name="Peters L."/>
            <person name="Mikhailova N."/>
            <person name="Teshima H."/>
            <person name="Kyrpides N."/>
            <person name="Mavromatis K."/>
            <person name="Ivanova N."/>
            <person name="Markowitz V."/>
            <person name="Cheng J.-F."/>
            <person name="Hugenholtz P."/>
            <person name="Woyke T."/>
            <person name="Wu D."/>
            <person name="Spring S."/>
            <person name="Brambilla E.-M."/>
            <person name="Klenk H.-P."/>
            <person name="Eisen J.A."/>
        </authorList>
    </citation>
    <scope>NUCLEOTIDE SEQUENCE [LARGE SCALE GENOMIC DNA]</scope>
    <source>
        <strain evidence="5 6">DSM 12556</strain>
    </source>
</reference>
<dbReference type="SUPFAM" id="SSF55073">
    <property type="entry name" value="Nucleotide cyclase"/>
    <property type="match status" value="1"/>
</dbReference>
<dbReference type="SUPFAM" id="SSF109604">
    <property type="entry name" value="HD-domain/PDEase-like"/>
    <property type="match status" value="1"/>
</dbReference>
<dbReference type="Gene3D" id="1.10.3210.10">
    <property type="entry name" value="Hypothetical protein af1432"/>
    <property type="match status" value="1"/>
</dbReference>
<dbReference type="Proteomes" id="UP000005730">
    <property type="component" value="Chromosome"/>
</dbReference>
<dbReference type="EMBL" id="CM001377">
    <property type="protein sequence ID" value="EHM10813.1"/>
    <property type="molecule type" value="Genomic_DNA"/>
</dbReference>
<dbReference type="PANTHER" id="PTHR44757:SF2">
    <property type="entry name" value="BIOFILM ARCHITECTURE MAINTENANCE PROTEIN MBAA"/>
    <property type="match status" value="1"/>
</dbReference>
<dbReference type="eggNOG" id="COG2199">
    <property type="taxonomic scope" value="Bacteria"/>
</dbReference>
<dbReference type="InterPro" id="IPR000014">
    <property type="entry name" value="PAS"/>
</dbReference>
<dbReference type="InterPro" id="IPR043128">
    <property type="entry name" value="Rev_trsase/Diguanyl_cyclase"/>
</dbReference>
<dbReference type="PANTHER" id="PTHR44757">
    <property type="entry name" value="DIGUANYLATE CYCLASE DGCP"/>
    <property type="match status" value="1"/>
</dbReference>
<evidence type="ECO:0000256" key="1">
    <source>
        <dbReference type="SAM" id="Coils"/>
    </source>
</evidence>
<dbReference type="InterPro" id="IPR035965">
    <property type="entry name" value="PAS-like_dom_sf"/>
</dbReference>
<feature type="domain" description="PAS" evidence="2">
    <location>
        <begin position="224"/>
        <end position="268"/>
    </location>
</feature>
<proteinExistence type="predicted"/>
<protein>
    <submittedName>
        <fullName evidence="5">PAS domain S-box/diguanylate cyclase (GGDEF) domain-containing protein</fullName>
    </submittedName>
</protein>
<dbReference type="PROSITE" id="PS50887">
    <property type="entry name" value="GGDEF"/>
    <property type="match status" value="1"/>
</dbReference>
<dbReference type="Gene3D" id="3.30.450.20">
    <property type="entry name" value="PAS domain"/>
    <property type="match status" value="1"/>
</dbReference>
<dbReference type="SUPFAM" id="SSF55785">
    <property type="entry name" value="PYP-like sensor domain (PAS domain)"/>
    <property type="match status" value="1"/>
</dbReference>
<dbReference type="NCBIfam" id="TIGR00254">
    <property type="entry name" value="GGDEF"/>
    <property type="match status" value="1"/>
</dbReference>
<dbReference type="SMART" id="SM00471">
    <property type="entry name" value="HDc"/>
    <property type="match status" value="1"/>
</dbReference>
<dbReference type="InterPro" id="IPR013656">
    <property type="entry name" value="PAS_4"/>
</dbReference>
<dbReference type="InterPro" id="IPR029787">
    <property type="entry name" value="Nucleotide_cyclase"/>
</dbReference>
<name>H0UQP9_9BACT</name>
<organism evidence="5 6">
    <name type="scientific">Thermanaerovibrio velox DSM 12556</name>
    <dbReference type="NCBI Taxonomy" id="926567"/>
    <lineage>
        <taxon>Bacteria</taxon>
        <taxon>Thermotogati</taxon>
        <taxon>Synergistota</taxon>
        <taxon>Synergistia</taxon>
        <taxon>Synergistales</taxon>
        <taxon>Synergistaceae</taxon>
        <taxon>Thermanaerovibrio</taxon>
    </lineage>
</organism>
<dbReference type="HOGENOM" id="CLU_000445_92_5_0"/>
<evidence type="ECO:0000259" key="4">
    <source>
        <dbReference type="PROSITE" id="PS51832"/>
    </source>
</evidence>
<dbReference type="InterPro" id="IPR000160">
    <property type="entry name" value="GGDEF_dom"/>
</dbReference>
<evidence type="ECO:0000259" key="3">
    <source>
        <dbReference type="PROSITE" id="PS50887"/>
    </source>
</evidence>
<dbReference type="STRING" id="926567.TheveDRAFT_1695"/>
<dbReference type="NCBIfam" id="TIGR00229">
    <property type="entry name" value="sensory_box"/>
    <property type="match status" value="1"/>
</dbReference>
<dbReference type="CDD" id="cd01949">
    <property type="entry name" value="GGDEF"/>
    <property type="match status" value="1"/>
</dbReference>
<dbReference type="InterPro" id="IPR052155">
    <property type="entry name" value="Biofilm_reg_signaling"/>
</dbReference>
<evidence type="ECO:0000313" key="6">
    <source>
        <dbReference type="Proteomes" id="UP000005730"/>
    </source>
</evidence>
<dbReference type="eggNOG" id="COG2206">
    <property type="taxonomic scope" value="Bacteria"/>
</dbReference>
<dbReference type="OrthoDB" id="5162at2"/>
<feature type="domain" description="GGDEF" evidence="3">
    <location>
        <begin position="378"/>
        <end position="505"/>
    </location>
</feature>
<dbReference type="Pfam" id="PF08448">
    <property type="entry name" value="PAS_4"/>
    <property type="match status" value="1"/>
</dbReference>
<gene>
    <name evidence="5" type="ORF">TheveDRAFT_1695</name>
</gene>
<dbReference type="PROSITE" id="PS51832">
    <property type="entry name" value="HD_GYP"/>
    <property type="match status" value="1"/>
</dbReference>
<keyword evidence="6" id="KW-1185">Reference proteome</keyword>
<evidence type="ECO:0000313" key="5">
    <source>
        <dbReference type="EMBL" id="EHM10813.1"/>
    </source>
</evidence>
<keyword evidence="1" id="KW-0175">Coiled coil</keyword>
<evidence type="ECO:0000259" key="2">
    <source>
        <dbReference type="PROSITE" id="PS50112"/>
    </source>
</evidence>
<dbReference type="CDD" id="cd00130">
    <property type="entry name" value="PAS"/>
    <property type="match status" value="1"/>
</dbReference>
<dbReference type="AlphaFoldDB" id="H0UQP9"/>
<dbReference type="PROSITE" id="PS50112">
    <property type="entry name" value="PAS"/>
    <property type="match status" value="1"/>
</dbReference>
<feature type="coiled-coil region" evidence="1">
    <location>
        <begin position="4"/>
        <end position="35"/>
    </location>
</feature>
<feature type="coiled-coil region" evidence="1">
    <location>
        <begin position="207"/>
        <end position="234"/>
    </location>
</feature>
<dbReference type="InterPro" id="IPR003607">
    <property type="entry name" value="HD/PDEase_dom"/>
</dbReference>
<dbReference type="SMART" id="SM00091">
    <property type="entry name" value="PAS"/>
    <property type="match status" value="1"/>
</dbReference>
<dbReference type="Pfam" id="PF13487">
    <property type="entry name" value="HD_5"/>
    <property type="match status" value="1"/>
</dbReference>
<feature type="domain" description="HD-GYP" evidence="4">
    <location>
        <begin position="497"/>
        <end position="682"/>
    </location>
</feature>
<dbReference type="RefSeq" id="WP_006584307.1">
    <property type="nucleotide sequence ID" value="NZ_CM001377.1"/>
</dbReference>
<dbReference type="Gene3D" id="3.30.70.270">
    <property type="match status" value="1"/>
</dbReference>
<sequence>MGLVNKLEARITQLEAQLEEALKEKMEAVRALQLAMEFNRHMRSQDGSCDEDVVEDAASQIRSVLPFIAFAFYIVGHDFPSFNLAGCYPSSKLPLVEREKDVLIEDGSFAWALEVNRRTVRTSSDESFQVMLHPIATSSRVMGMFVGIMPYEDVPDVKLVFLSVILNSLAGSLQNRQLFRVLKELNGELVGRCFSLEASRRDAVIAQKALAGEAEEARRNAKNMEERIIELFDSMEELVVVVDRDLRCLYANPAFLSRRGLTLEHVKGLTPEEILGEGEYARSWRDFLSSALAEGAAKRRDMEVRLEGRRSVFDASVHPMRGVDGFVAALGVICRDVTEKRAAEEVMKQMSYHDPLTGLYNRRFFEEEMRRLDTERQLPICVLMGDVDGLKLTNDVFGHHEGDRLLVDVAERLKNSLRKEDVLARWGGDEFVVLLPKTDPETAAQIARRLSLMEMNRRPVPYKITFGVGVKRSAGEDMGLVLKRSEDDMYALKLKERDFVRENIVKSLMVDLGSRSCESPEHRRRVANLCIGIGRCMGLDDEEMEKLMLLGEYHDVGMVEADPDMLTRPGELDEYEWSLVRKHPETGYRIANASSEDLVGIARLILHHHENYDGTGYPHGLKGEGIPLLCRIFRVADSYEVITSGRPYRPPFSAEAALEEIASKAGTWYDPLVVRALTGLVG</sequence>
<dbReference type="Pfam" id="PF00990">
    <property type="entry name" value="GGDEF"/>
    <property type="match status" value="1"/>
</dbReference>
<dbReference type="InterPro" id="IPR037522">
    <property type="entry name" value="HD_GYP_dom"/>
</dbReference>